<protein>
    <submittedName>
        <fullName evidence="1">Uncharacterized protein</fullName>
    </submittedName>
</protein>
<evidence type="ECO:0000313" key="1">
    <source>
        <dbReference type="EMBL" id="MEK6467178.1"/>
    </source>
</evidence>
<keyword evidence="2" id="KW-1185">Reference proteome</keyword>
<dbReference type="EMBL" id="JBBPIX010000021">
    <property type="protein sequence ID" value="MEK6467178.1"/>
    <property type="molecule type" value="Genomic_DNA"/>
</dbReference>
<sequence length="88" mass="9672">MQIEIHQTHTAKIRAGDLLPLDTIDRMRHDYDGIPARVDTTRCARVADVVHHGPDEPVTVLLEGGASIEARSGRMIVLVRETTPHGQG</sequence>
<reference evidence="1 2" key="1">
    <citation type="submission" date="2024-03" db="EMBL/GenBank/DDBJ databases">
        <title>Draft genome sequence of Pseudonocardia carboxydivorans JCM 14827.</title>
        <authorList>
            <person name="Duangmal K."/>
        </authorList>
    </citation>
    <scope>NUCLEOTIDE SEQUENCE [LARGE SCALE GENOMIC DNA]</scope>
    <source>
        <strain evidence="1 2">JCM 14827</strain>
    </source>
</reference>
<name>A0ABU9ALL0_PSEA5</name>
<gene>
    <name evidence="1" type="ORF">WG925_25875</name>
</gene>
<organism evidence="1 2">
    <name type="scientific">Pseudonocardia alni subsp. carboxydivorans</name>
    <dbReference type="NCBI Taxonomy" id="415010"/>
    <lineage>
        <taxon>Bacteria</taxon>
        <taxon>Bacillati</taxon>
        <taxon>Actinomycetota</taxon>
        <taxon>Actinomycetes</taxon>
        <taxon>Pseudonocardiales</taxon>
        <taxon>Pseudonocardiaceae</taxon>
        <taxon>Pseudonocardia</taxon>
    </lineage>
</organism>
<dbReference type="RefSeq" id="WP_224404209.1">
    <property type="nucleotide sequence ID" value="NZ_BAAAOD010000026.1"/>
</dbReference>
<dbReference type="Proteomes" id="UP001367513">
    <property type="component" value="Unassembled WGS sequence"/>
</dbReference>
<proteinExistence type="predicted"/>
<evidence type="ECO:0000313" key="2">
    <source>
        <dbReference type="Proteomes" id="UP001367513"/>
    </source>
</evidence>
<accession>A0ABU9ALL0</accession>
<comment type="caution">
    <text evidence="1">The sequence shown here is derived from an EMBL/GenBank/DDBJ whole genome shotgun (WGS) entry which is preliminary data.</text>
</comment>